<sequence length="49" mass="5589">MSSMTFYIGVNKYQEKSIKLGGKIIVDLVRENFILKTFLIPLVKSKPSL</sequence>
<dbReference type="EMBL" id="UINC01005857">
    <property type="protein sequence ID" value="SVA23988.1"/>
    <property type="molecule type" value="Genomic_DNA"/>
</dbReference>
<proteinExistence type="predicted"/>
<gene>
    <name evidence="1" type="ORF">METZ01_LOCUS76842</name>
</gene>
<organism evidence="1">
    <name type="scientific">marine metagenome</name>
    <dbReference type="NCBI Taxonomy" id="408172"/>
    <lineage>
        <taxon>unclassified sequences</taxon>
        <taxon>metagenomes</taxon>
        <taxon>ecological metagenomes</taxon>
    </lineage>
</organism>
<protein>
    <submittedName>
        <fullName evidence="1">Uncharacterized protein</fullName>
    </submittedName>
</protein>
<name>A0A381U8W3_9ZZZZ</name>
<evidence type="ECO:0000313" key="1">
    <source>
        <dbReference type="EMBL" id="SVA23988.1"/>
    </source>
</evidence>
<reference evidence="1" key="1">
    <citation type="submission" date="2018-05" db="EMBL/GenBank/DDBJ databases">
        <authorList>
            <person name="Lanie J.A."/>
            <person name="Ng W.-L."/>
            <person name="Kazmierczak K.M."/>
            <person name="Andrzejewski T.M."/>
            <person name="Davidsen T.M."/>
            <person name="Wayne K.J."/>
            <person name="Tettelin H."/>
            <person name="Glass J.I."/>
            <person name="Rusch D."/>
            <person name="Podicherti R."/>
            <person name="Tsui H.-C.T."/>
            <person name="Winkler M.E."/>
        </authorList>
    </citation>
    <scope>NUCLEOTIDE SEQUENCE</scope>
</reference>
<dbReference type="AlphaFoldDB" id="A0A381U8W3"/>
<accession>A0A381U8W3</accession>